<feature type="region of interest" description="Disordered" evidence="1">
    <location>
        <begin position="58"/>
        <end position="78"/>
    </location>
</feature>
<evidence type="ECO:0000313" key="2">
    <source>
        <dbReference type="EMBL" id="GAA4233110.1"/>
    </source>
</evidence>
<name>A0ABP8C3L9_9ACTN</name>
<organism evidence="2 3">
    <name type="scientific">Actinomadura meridiana</name>
    <dbReference type="NCBI Taxonomy" id="559626"/>
    <lineage>
        <taxon>Bacteria</taxon>
        <taxon>Bacillati</taxon>
        <taxon>Actinomycetota</taxon>
        <taxon>Actinomycetes</taxon>
        <taxon>Streptosporangiales</taxon>
        <taxon>Thermomonosporaceae</taxon>
        <taxon>Actinomadura</taxon>
    </lineage>
</organism>
<gene>
    <name evidence="2" type="ORF">GCM10022254_34780</name>
</gene>
<evidence type="ECO:0000313" key="3">
    <source>
        <dbReference type="Proteomes" id="UP001501710"/>
    </source>
</evidence>
<sequence>MRTRDLTPDALAAALTERTGRPHTAADLPPDTTACAFDADTLDAVSAILAVPLPALLHPSVPESTSGVNTPPSGTLYA</sequence>
<proteinExistence type="predicted"/>
<dbReference type="EMBL" id="BAABAS010000006">
    <property type="protein sequence ID" value="GAA4233110.1"/>
    <property type="molecule type" value="Genomic_DNA"/>
</dbReference>
<dbReference type="RefSeq" id="WP_344897548.1">
    <property type="nucleotide sequence ID" value="NZ_BAABAS010000006.1"/>
</dbReference>
<protein>
    <submittedName>
        <fullName evidence="2">Uncharacterized protein</fullName>
    </submittedName>
</protein>
<evidence type="ECO:0000256" key="1">
    <source>
        <dbReference type="SAM" id="MobiDB-lite"/>
    </source>
</evidence>
<accession>A0ABP8C3L9</accession>
<reference evidence="3" key="1">
    <citation type="journal article" date="2019" name="Int. J. Syst. Evol. Microbiol.">
        <title>The Global Catalogue of Microorganisms (GCM) 10K type strain sequencing project: providing services to taxonomists for standard genome sequencing and annotation.</title>
        <authorList>
            <consortium name="The Broad Institute Genomics Platform"/>
            <consortium name="The Broad Institute Genome Sequencing Center for Infectious Disease"/>
            <person name="Wu L."/>
            <person name="Ma J."/>
        </authorList>
    </citation>
    <scope>NUCLEOTIDE SEQUENCE [LARGE SCALE GENOMIC DNA]</scope>
    <source>
        <strain evidence="3">JCM 17440</strain>
    </source>
</reference>
<comment type="caution">
    <text evidence="2">The sequence shown here is derived from an EMBL/GenBank/DDBJ whole genome shotgun (WGS) entry which is preliminary data.</text>
</comment>
<keyword evidence="3" id="KW-1185">Reference proteome</keyword>
<feature type="compositionally biased region" description="Polar residues" evidence="1">
    <location>
        <begin position="62"/>
        <end position="78"/>
    </location>
</feature>
<dbReference type="Proteomes" id="UP001501710">
    <property type="component" value="Unassembled WGS sequence"/>
</dbReference>